<dbReference type="AlphaFoldDB" id="A0A9Q3W105"/>
<evidence type="ECO:0000313" key="4">
    <source>
        <dbReference type="Proteomes" id="UP001107961"/>
    </source>
</evidence>
<organism evidence="3 4">
    <name type="scientific">Alloalcanivorax xenomutans</name>
    <dbReference type="NCBI Taxonomy" id="1094342"/>
    <lineage>
        <taxon>Bacteria</taxon>
        <taxon>Pseudomonadati</taxon>
        <taxon>Pseudomonadota</taxon>
        <taxon>Gammaproteobacteria</taxon>
        <taxon>Oceanospirillales</taxon>
        <taxon>Alcanivoracaceae</taxon>
        <taxon>Alloalcanivorax</taxon>
    </lineage>
</organism>
<dbReference type="CDD" id="cd03468">
    <property type="entry name" value="PolY_like"/>
    <property type="match status" value="1"/>
</dbReference>
<dbReference type="KEGG" id="axe:P40_11910"/>
<comment type="caution">
    <text evidence="3">The sequence shown here is derived from an EMBL/GenBank/DDBJ whole genome shotgun (WGS) entry which is preliminary data.</text>
</comment>
<accession>A0A9Q3W105</accession>
<feature type="domain" description="UmuC" evidence="2">
    <location>
        <begin position="30"/>
        <end position="145"/>
    </location>
</feature>
<keyword evidence="4" id="KW-1185">Reference proteome</keyword>
<gene>
    <name evidence="3" type="ORF">LZG35_08470</name>
</gene>
<dbReference type="InterPro" id="IPR050356">
    <property type="entry name" value="SulA_CellDiv_inhibitor"/>
</dbReference>
<dbReference type="EMBL" id="JAJVKT010000008">
    <property type="protein sequence ID" value="MCE7508670.1"/>
    <property type="molecule type" value="Genomic_DNA"/>
</dbReference>
<dbReference type="GO" id="GO:0006281">
    <property type="term" value="P:DNA repair"/>
    <property type="evidence" value="ECO:0007669"/>
    <property type="project" value="InterPro"/>
</dbReference>
<evidence type="ECO:0000313" key="3">
    <source>
        <dbReference type="EMBL" id="MCE7508670.1"/>
    </source>
</evidence>
<proteinExistence type="predicted"/>
<name>A0A9Q3W105_9GAMM</name>
<dbReference type="InterPro" id="IPR001126">
    <property type="entry name" value="UmuC"/>
</dbReference>
<dbReference type="SUPFAM" id="SSF56672">
    <property type="entry name" value="DNA/RNA polymerases"/>
    <property type="match status" value="1"/>
</dbReference>
<reference evidence="3" key="1">
    <citation type="submission" date="2022-01" db="EMBL/GenBank/DDBJ databases">
        <authorList>
            <person name="Karlyshev A.V."/>
            <person name="Jaspars M."/>
        </authorList>
    </citation>
    <scope>NUCLEOTIDE SEQUENCE</scope>
    <source>
        <strain evidence="3">AGSA3-2</strain>
    </source>
</reference>
<evidence type="ECO:0000259" key="2">
    <source>
        <dbReference type="Pfam" id="PF00817"/>
    </source>
</evidence>
<protein>
    <submittedName>
        <fullName evidence="3">DNA polymerase Y family protein</fullName>
    </submittedName>
</protein>
<dbReference type="PANTHER" id="PTHR35369:SF2">
    <property type="entry name" value="BLR3025 PROTEIN"/>
    <property type="match status" value="1"/>
</dbReference>
<dbReference type="Proteomes" id="UP001107961">
    <property type="component" value="Unassembled WGS sequence"/>
</dbReference>
<dbReference type="PANTHER" id="PTHR35369">
    <property type="entry name" value="BLR3025 PROTEIN-RELATED"/>
    <property type="match status" value="1"/>
</dbReference>
<keyword evidence="1" id="KW-0227">DNA damage</keyword>
<dbReference type="Gene3D" id="3.40.1170.60">
    <property type="match status" value="1"/>
</dbReference>
<dbReference type="InterPro" id="IPR043502">
    <property type="entry name" value="DNA/RNA_pol_sf"/>
</dbReference>
<sequence length="474" mass="53595">MNPPLWLALHFPLLALEAVDGPSPEPRVLVRQQRITLANAAARGAGVSAGLRLGTARALCDDLQVQQANPQQEERALLREARHLLAMTPQVCLAPPHTLLLEVGGCLSLFGGFSGLLSRVDQYRLHCPLTSHLGLGPTPLAAWHLTELPTLEHLPERSRFQAWLATLPIDTLALEDAVKERLRAPGFHTLGDLFALPRAALGKRFGASFLDWLQRLLGEKADVRRAIPAPAPFREQQQFDDPINDQALLKIPMAALLEQMEQHLRRYQEQVLAIRWHLRLDNRERHTLLVRRARPAHDAAGWLDLSLRRLEHQPLDGAVLGLGLDTSRPRPLNPGLAALFPEPGARAPLSGLLEKLVDTPGLALYRPALADDHLPEYSECRQPPFGMKPREPEQDQADQDRPLWLLESPLRLHQDNGVPVWRGQPLRLFPQQERFSQPWRGTMPRHYRLAHHPQGECCWLFQDARQQWWLHGFF</sequence>
<evidence type="ECO:0000256" key="1">
    <source>
        <dbReference type="ARBA" id="ARBA00022763"/>
    </source>
</evidence>
<dbReference type="RefSeq" id="WP_055099955.1">
    <property type="nucleotide sequence ID" value="NZ_CP012331.1"/>
</dbReference>
<dbReference type="Pfam" id="PF00817">
    <property type="entry name" value="IMS"/>
    <property type="match status" value="1"/>
</dbReference>